<dbReference type="InterPro" id="IPR016177">
    <property type="entry name" value="DNA-bd_dom_sf"/>
</dbReference>
<keyword evidence="2" id="KW-0805">Transcription regulation</keyword>
<keyword evidence="10" id="KW-1185">Reference proteome</keyword>
<dbReference type="InterPro" id="IPR001471">
    <property type="entry name" value="AP2/ERF_dom"/>
</dbReference>
<dbReference type="Gene3D" id="3.30.730.10">
    <property type="entry name" value="AP2/ERF domain"/>
    <property type="match status" value="2"/>
</dbReference>
<comment type="caution">
    <text evidence="9">The sequence shown here is derived from an EMBL/GenBank/DDBJ whole genome shotgun (WGS) entry which is preliminary data.</text>
</comment>
<evidence type="ECO:0000259" key="7">
    <source>
        <dbReference type="PROSITE" id="PS51032"/>
    </source>
</evidence>
<evidence type="ECO:0000256" key="4">
    <source>
        <dbReference type="ARBA" id="ARBA00023163"/>
    </source>
</evidence>
<proteinExistence type="predicted"/>
<dbReference type="OrthoDB" id="1057137at2759"/>
<sequence>MASNGKVAVDKLKIGATVSIKLKDSGSCEGAVYTVDPVTKTVVLFSAAEKPVTQDSRDVRLVPEHAIDSIKVVKPPDAKDKKALVAPLPAIDVAACKKRESEAYEAMEAAMAMLNPNASAAGQACFDALSKTLDCSWSGDSINVLDQVRVDAPYTEDACVSLDGNKSSLERIRKIVTAGLKKAFNAAVAEEGDGGARTASSRFWGVCWDRQHKKWKAQYSDADGKKRTIGYFDDEEEAARARDQAIRDAGLEGKRRMNAVDATGALVPKRSGAPNRLDQDRGDRSAVVAPDQAHDQTATTSKFWGVNWDKSKRRWRASYTDADGKTRFIGNFDTQEAAAHAVNAAIRRAGLEGKRRTNPVVDGQLVPRVRTKVPNGHGPAALRKKRRRDEPAAAPSPRARRR</sequence>
<dbReference type="PROSITE" id="PS51032">
    <property type="entry name" value="AP2_ERF"/>
    <property type="match status" value="1"/>
</dbReference>
<evidence type="ECO:0000259" key="8">
    <source>
        <dbReference type="PROSITE" id="PS52001"/>
    </source>
</evidence>
<feature type="region of interest" description="Disordered" evidence="6">
    <location>
        <begin position="267"/>
        <end position="294"/>
    </location>
</feature>
<dbReference type="Pfam" id="PF09793">
    <property type="entry name" value="AD"/>
    <property type="match status" value="1"/>
</dbReference>
<accession>A0A8J2SSH3</accession>
<dbReference type="EMBL" id="CAKKNE010000003">
    <property type="protein sequence ID" value="CAH0371959.1"/>
    <property type="molecule type" value="Genomic_DNA"/>
</dbReference>
<dbReference type="AlphaFoldDB" id="A0A8J2SSH3"/>
<evidence type="ECO:0000256" key="6">
    <source>
        <dbReference type="SAM" id="MobiDB-lite"/>
    </source>
</evidence>
<dbReference type="Gene3D" id="2.30.30.100">
    <property type="match status" value="1"/>
</dbReference>
<dbReference type="Proteomes" id="UP000789595">
    <property type="component" value="Unassembled WGS sequence"/>
</dbReference>
<reference evidence="9" key="1">
    <citation type="submission" date="2021-11" db="EMBL/GenBank/DDBJ databases">
        <authorList>
            <consortium name="Genoscope - CEA"/>
            <person name="William W."/>
        </authorList>
    </citation>
    <scope>NUCLEOTIDE SEQUENCE</scope>
</reference>
<keyword evidence="5" id="KW-0539">Nucleus</keyword>
<dbReference type="PROSITE" id="PS52001">
    <property type="entry name" value="AD"/>
    <property type="match status" value="1"/>
</dbReference>
<evidence type="ECO:0000313" key="9">
    <source>
        <dbReference type="EMBL" id="CAH0371959.1"/>
    </source>
</evidence>
<evidence type="ECO:0000256" key="2">
    <source>
        <dbReference type="ARBA" id="ARBA00023015"/>
    </source>
</evidence>
<dbReference type="InterPro" id="IPR036955">
    <property type="entry name" value="AP2/ERF_dom_sf"/>
</dbReference>
<dbReference type="GO" id="GO:0005634">
    <property type="term" value="C:nucleus"/>
    <property type="evidence" value="ECO:0007669"/>
    <property type="project" value="UniProtKB-SubCell"/>
</dbReference>
<feature type="compositionally biased region" description="Low complexity" evidence="6">
    <location>
        <begin position="392"/>
        <end position="402"/>
    </location>
</feature>
<feature type="domain" description="AP2/ERF" evidence="7">
    <location>
        <begin position="202"/>
        <end position="260"/>
    </location>
</feature>
<comment type="subcellular location">
    <subcellularLocation>
        <location evidence="1">Nucleus</location>
    </subcellularLocation>
</comment>
<dbReference type="InterPro" id="IPR039683">
    <property type="entry name" value="Lsm12-like"/>
</dbReference>
<dbReference type="SMART" id="SM00995">
    <property type="entry name" value="AD"/>
    <property type="match status" value="1"/>
</dbReference>
<dbReference type="SUPFAM" id="SSF54171">
    <property type="entry name" value="DNA-binding domain"/>
    <property type="match status" value="2"/>
</dbReference>
<name>A0A8J2SSH3_9STRA</name>
<dbReference type="InterPro" id="IPR019181">
    <property type="entry name" value="LSM12_ABD"/>
</dbReference>
<evidence type="ECO:0000256" key="1">
    <source>
        <dbReference type="ARBA" id="ARBA00004123"/>
    </source>
</evidence>
<gene>
    <name evidence="9" type="ORF">PECAL_3P19310</name>
</gene>
<dbReference type="PANTHER" id="PTHR13542">
    <property type="entry name" value="LSM12 HOMOLOG"/>
    <property type="match status" value="1"/>
</dbReference>
<organism evidence="9 10">
    <name type="scientific">Pelagomonas calceolata</name>
    <dbReference type="NCBI Taxonomy" id="35677"/>
    <lineage>
        <taxon>Eukaryota</taxon>
        <taxon>Sar</taxon>
        <taxon>Stramenopiles</taxon>
        <taxon>Ochrophyta</taxon>
        <taxon>Pelagophyceae</taxon>
        <taxon>Pelagomonadales</taxon>
        <taxon>Pelagomonadaceae</taxon>
        <taxon>Pelagomonas</taxon>
    </lineage>
</organism>
<dbReference type="GO" id="GO:0003700">
    <property type="term" value="F:DNA-binding transcription factor activity"/>
    <property type="evidence" value="ECO:0007669"/>
    <property type="project" value="InterPro"/>
</dbReference>
<keyword evidence="4" id="KW-0804">Transcription</keyword>
<evidence type="ECO:0008006" key="11">
    <source>
        <dbReference type="Google" id="ProtNLM"/>
    </source>
</evidence>
<feature type="domain" description="AD" evidence="8">
    <location>
        <begin position="89"/>
        <end position="184"/>
    </location>
</feature>
<protein>
    <recommendedName>
        <fullName evidence="11">AP2/ERF domain-containing protein</fullName>
    </recommendedName>
</protein>
<dbReference type="GO" id="GO:0003677">
    <property type="term" value="F:DNA binding"/>
    <property type="evidence" value="ECO:0007669"/>
    <property type="project" value="UniProtKB-KW"/>
</dbReference>
<dbReference type="InterPro" id="IPR047574">
    <property type="entry name" value="AD"/>
</dbReference>
<evidence type="ECO:0000256" key="3">
    <source>
        <dbReference type="ARBA" id="ARBA00023125"/>
    </source>
</evidence>
<feature type="region of interest" description="Disordered" evidence="6">
    <location>
        <begin position="355"/>
        <end position="402"/>
    </location>
</feature>
<keyword evidence="3" id="KW-0238">DNA-binding</keyword>
<evidence type="ECO:0000313" key="10">
    <source>
        <dbReference type="Proteomes" id="UP000789595"/>
    </source>
</evidence>
<evidence type="ECO:0000256" key="5">
    <source>
        <dbReference type="ARBA" id="ARBA00023242"/>
    </source>
</evidence>